<organism evidence="1 2">
    <name type="scientific">Streptomyces smaragdinus</name>
    <dbReference type="NCBI Taxonomy" id="2585196"/>
    <lineage>
        <taxon>Bacteria</taxon>
        <taxon>Bacillati</taxon>
        <taxon>Actinomycetota</taxon>
        <taxon>Actinomycetes</taxon>
        <taxon>Kitasatosporales</taxon>
        <taxon>Streptomycetaceae</taxon>
        <taxon>Streptomyces</taxon>
    </lineage>
</organism>
<dbReference type="AlphaFoldDB" id="A0A7K0CR80"/>
<dbReference type="Proteomes" id="UP000466345">
    <property type="component" value="Unassembled WGS sequence"/>
</dbReference>
<dbReference type="EMBL" id="WEGJ01000041">
    <property type="protein sequence ID" value="MQY15921.1"/>
    <property type="molecule type" value="Genomic_DNA"/>
</dbReference>
<sequence>MAIVRFSVSMPSEVRDRIKAHAAAANLDVSAFLAVAAVAQMDAQDRVGRILAPFEEARAEAEAAAADAAADSWTDGMVLTAEEQAEVNRILGRPPADGGGATAA</sequence>
<comment type="caution">
    <text evidence="1">The sequence shown here is derived from an EMBL/GenBank/DDBJ whole genome shotgun (WGS) entry which is preliminary data.</text>
</comment>
<proteinExistence type="predicted"/>
<evidence type="ECO:0000313" key="1">
    <source>
        <dbReference type="EMBL" id="MQY15921.1"/>
    </source>
</evidence>
<reference evidence="1 2" key="1">
    <citation type="submission" date="2019-10" db="EMBL/GenBank/DDBJ databases">
        <title>Streptomyces smaragdinus sp. nov. and Streptomyces fabii sp. nov., isolated from the gut of fungus growing-termite Macrotermes natalensis.</title>
        <authorList>
            <person name="Schwitalla J."/>
            <person name="Benndorf R."/>
            <person name="Martin K."/>
            <person name="De Beer W."/>
            <person name="Kaster A.-K."/>
            <person name="Vollmers J."/>
            <person name="Poulsen M."/>
            <person name="Beemelmanns C."/>
        </authorList>
    </citation>
    <scope>NUCLEOTIDE SEQUENCE [LARGE SCALE GENOMIC DNA]</scope>
    <source>
        <strain evidence="1 2">RB5</strain>
    </source>
</reference>
<name>A0A7K0CR80_9ACTN</name>
<accession>A0A7K0CR80</accession>
<protein>
    <submittedName>
        <fullName evidence="1">Uncharacterized protein</fullName>
    </submittedName>
</protein>
<keyword evidence="2" id="KW-1185">Reference proteome</keyword>
<evidence type="ECO:0000313" key="2">
    <source>
        <dbReference type="Proteomes" id="UP000466345"/>
    </source>
</evidence>
<dbReference type="RefSeq" id="WP_194293076.1">
    <property type="nucleotide sequence ID" value="NZ_WEGJ01000041.1"/>
</dbReference>
<gene>
    <name evidence="1" type="ORF">SRB5_61130</name>
</gene>